<feature type="domain" description="Endonuclease/exonuclease/phosphatase" evidence="2">
    <location>
        <begin position="107"/>
        <end position="291"/>
    </location>
</feature>
<dbReference type="Proteomes" id="UP001501682">
    <property type="component" value="Unassembled WGS sequence"/>
</dbReference>
<evidence type="ECO:0000313" key="4">
    <source>
        <dbReference type="Proteomes" id="UP001501682"/>
    </source>
</evidence>
<sequence length="299" mass="35286">MVTWLKKQKTYLLIGYVFLLLIHFGFKDHLYVTGILFYAFPLPVLILAIFPLLALFYNKKRILFALLGLIGLLSFFWINHQYINYNIIDANSANSILLWNIADQKDYNVDVLKKTLETQRIDALFFVEVLHEDNNFNAQFTKELNNYNIEFLEGNMMVAAKKGITVVDYIEEKNNYKLNHLKVEIEANTFEVVIVDIFAKPWHNKKKAFTKIYKYLEKHNIDIILGDFNTPYESIYFNHFKTNYTSARNFQNGFSATWPYPMPLLEIDHIWISKQLNILSTKKEFYSDSDHALLITDFK</sequence>
<dbReference type="SUPFAM" id="SSF56219">
    <property type="entry name" value="DNase I-like"/>
    <property type="match status" value="1"/>
</dbReference>
<evidence type="ECO:0000313" key="3">
    <source>
        <dbReference type="EMBL" id="GAA4244196.1"/>
    </source>
</evidence>
<organism evidence="3 4">
    <name type="scientific">Winogradskyella damuponensis</name>
    <dbReference type="NCBI Taxonomy" id="943939"/>
    <lineage>
        <taxon>Bacteria</taxon>
        <taxon>Pseudomonadati</taxon>
        <taxon>Bacteroidota</taxon>
        <taxon>Flavobacteriia</taxon>
        <taxon>Flavobacteriales</taxon>
        <taxon>Flavobacteriaceae</taxon>
        <taxon>Winogradskyella</taxon>
    </lineage>
</organism>
<dbReference type="Gene3D" id="3.60.10.10">
    <property type="entry name" value="Endonuclease/exonuclease/phosphatase"/>
    <property type="match status" value="1"/>
</dbReference>
<name>A0ABP8CWD0_9FLAO</name>
<feature type="transmembrane region" description="Helical" evidence="1">
    <location>
        <begin position="32"/>
        <end position="55"/>
    </location>
</feature>
<protein>
    <recommendedName>
        <fullName evidence="2">Endonuclease/exonuclease/phosphatase domain-containing protein</fullName>
    </recommendedName>
</protein>
<proteinExistence type="predicted"/>
<comment type="caution">
    <text evidence="3">The sequence shown here is derived from an EMBL/GenBank/DDBJ whole genome shotgun (WGS) entry which is preliminary data.</text>
</comment>
<evidence type="ECO:0000256" key="1">
    <source>
        <dbReference type="SAM" id="Phobius"/>
    </source>
</evidence>
<dbReference type="EMBL" id="BAABCB010000019">
    <property type="protein sequence ID" value="GAA4244196.1"/>
    <property type="molecule type" value="Genomic_DNA"/>
</dbReference>
<gene>
    <name evidence="3" type="ORF">GCM10022292_21790</name>
</gene>
<keyword evidence="1" id="KW-1133">Transmembrane helix</keyword>
<dbReference type="RefSeq" id="WP_334470745.1">
    <property type="nucleotide sequence ID" value="NZ_BAABCB010000019.1"/>
</dbReference>
<dbReference type="InterPro" id="IPR036691">
    <property type="entry name" value="Endo/exonu/phosph_ase_sf"/>
</dbReference>
<evidence type="ECO:0000259" key="2">
    <source>
        <dbReference type="Pfam" id="PF03372"/>
    </source>
</evidence>
<dbReference type="InterPro" id="IPR005135">
    <property type="entry name" value="Endo/exonuclease/phosphatase"/>
</dbReference>
<feature type="transmembrane region" description="Helical" evidence="1">
    <location>
        <begin position="62"/>
        <end position="78"/>
    </location>
</feature>
<reference evidence="4" key="1">
    <citation type="journal article" date="2019" name="Int. J. Syst. Evol. Microbiol.">
        <title>The Global Catalogue of Microorganisms (GCM) 10K type strain sequencing project: providing services to taxonomists for standard genome sequencing and annotation.</title>
        <authorList>
            <consortium name="The Broad Institute Genomics Platform"/>
            <consortium name="The Broad Institute Genome Sequencing Center for Infectious Disease"/>
            <person name="Wu L."/>
            <person name="Ma J."/>
        </authorList>
    </citation>
    <scope>NUCLEOTIDE SEQUENCE [LARGE SCALE GENOMIC DNA]</scope>
    <source>
        <strain evidence="4">JCM 17633</strain>
    </source>
</reference>
<feature type="transmembrane region" description="Helical" evidence="1">
    <location>
        <begin position="10"/>
        <end position="26"/>
    </location>
</feature>
<accession>A0ABP8CWD0</accession>
<keyword evidence="1" id="KW-0472">Membrane</keyword>
<keyword evidence="1" id="KW-0812">Transmembrane</keyword>
<keyword evidence="4" id="KW-1185">Reference proteome</keyword>
<dbReference type="Pfam" id="PF03372">
    <property type="entry name" value="Exo_endo_phos"/>
    <property type="match status" value="1"/>
</dbReference>